<sequence>MAAQTAPWSTRLREHCQVRQLGEPSWQDISDRRGGRTAWSSVVALPGGTTYPARFWYDGAYMEQAREDAAEMALRHLTGTLNTAVEPPPASFYVRGSQ</sequence>
<evidence type="ECO:0000313" key="2">
    <source>
        <dbReference type="Proteomes" id="UP000481861"/>
    </source>
</evidence>
<protein>
    <recommendedName>
        <fullName evidence="3">DRBM domain-containing protein</fullName>
    </recommendedName>
</protein>
<dbReference type="OrthoDB" id="5418749at2759"/>
<dbReference type="PANTHER" id="PTHR42030">
    <property type="entry name" value="DRBM DOMAIN-CONTAINING PROTEIN"/>
    <property type="match status" value="1"/>
</dbReference>
<accession>A0A7C8IEH7</accession>
<dbReference type="SUPFAM" id="SSF54768">
    <property type="entry name" value="dsRNA-binding domain-like"/>
    <property type="match status" value="1"/>
</dbReference>
<dbReference type="Proteomes" id="UP000481861">
    <property type="component" value="Unassembled WGS sequence"/>
</dbReference>
<gene>
    <name evidence="1" type="ORF">BDV95DRAFT_535348</name>
</gene>
<dbReference type="EMBL" id="JAADJZ010000002">
    <property type="protein sequence ID" value="KAF2877634.1"/>
    <property type="molecule type" value="Genomic_DNA"/>
</dbReference>
<evidence type="ECO:0000313" key="1">
    <source>
        <dbReference type="EMBL" id="KAF2877634.1"/>
    </source>
</evidence>
<keyword evidence="2" id="KW-1185">Reference proteome</keyword>
<proteinExistence type="predicted"/>
<evidence type="ECO:0008006" key="3">
    <source>
        <dbReference type="Google" id="ProtNLM"/>
    </source>
</evidence>
<comment type="caution">
    <text evidence="1">The sequence shown here is derived from an EMBL/GenBank/DDBJ whole genome shotgun (WGS) entry which is preliminary data.</text>
</comment>
<reference evidence="1 2" key="1">
    <citation type="submission" date="2020-01" db="EMBL/GenBank/DDBJ databases">
        <authorList>
            <consortium name="DOE Joint Genome Institute"/>
            <person name="Haridas S."/>
            <person name="Albert R."/>
            <person name="Binder M."/>
            <person name="Bloem J."/>
            <person name="Labutti K."/>
            <person name="Salamov A."/>
            <person name="Andreopoulos B."/>
            <person name="Baker S.E."/>
            <person name="Barry K."/>
            <person name="Bills G."/>
            <person name="Bluhm B.H."/>
            <person name="Cannon C."/>
            <person name="Castanera R."/>
            <person name="Culley D.E."/>
            <person name="Daum C."/>
            <person name="Ezra D."/>
            <person name="Gonzalez J.B."/>
            <person name="Henrissat B."/>
            <person name="Kuo A."/>
            <person name="Liang C."/>
            <person name="Lipzen A."/>
            <person name="Lutzoni F."/>
            <person name="Magnuson J."/>
            <person name="Mondo S."/>
            <person name="Nolan M."/>
            <person name="Ohm R."/>
            <person name="Pangilinan J."/>
            <person name="Park H.-J.H."/>
            <person name="Ramirez L."/>
            <person name="Alfaro M."/>
            <person name="Sun H."/>
            <person name="Tritt A."/>
            <person name="Yoshinaga Y."/>
            <person name="Zwiers L.-H.L."/>
            <person name="Turgeon B.G."/>
            <person name="Goodwin S.B."/>
            <person name="Spatafora J.W."/>
            <person name="Crous P.W."/>
            <person name="Grigoriev I.V."/>
        </authorList>
    </citation>
    <scope>NUCLEOTIDE SEQUENCE [LARGE SCALE GENOMIC DNA]</scope>
    <source>
        <strain evidence="1 2">CBS 611.86</strain>
    </source>
</reference>
<organism evidence="1 2">
    <name type="scientific">Massariosphaeria phaeospora</name>
    <dbReference type="NCBI Taxonomy" id="100035"/>
    <lineage>
        <taxon>Eukaryota</taxon>
        <taxon>Fungi</taxon>
        <taxon>Dikarya</taxon>
        <taxon>Ascomycota</taxon>
        <taxon>Pezizomycotina</taxon>
        <taxon>Dothideomycetes</taxon>
        <taxon>Pleosporomycetidae</taxon>
        <taxon>Pleosporales</taxon>
        <taxon>Pleosporales incertae sedis</taxon>
        <taxon>Massariosphaeria</taxon>
    </lineage>
</organism>
<dbReference type="PANTHER" id="PTHR42030:SF1">
    <property type="entry name" value="DRBM DOMAIN-CONTAINING PROTEIN"/>
    <property type="match status" value="1"/>
</dbReference>
<dbReference type="AlphaFoldDB" id="A0A7C8IEH7"/>
<name>A0A7C8IEH7_9PLEO</name>